<dbReference type="PANTHER" id="PTHR35458">
    <property type="entry name" value="SLR0755 PROTEIN"/>
    <property type="match status" value="1"/>
</dbReference>
<dbReference type="STRING" id="1912961.BU204_36540"/>
<evidence type="ECO:0000259" key="1">
    <source>
        <dbReference type="Pfam" id="PF01936"/>
    </source>
</evidence>
<dbReference type="GO" id="GO:0004540">
    <property type="term" value="F:RNA nuclease activity"/>
    <property type="evidence" value="ECO:0007669"/>
    <property type="project" value="InterPro"/>
</dbReference>
<dbReference type="Gene3D" id="3.40.50.1010">
    <property type="entry name" value="5'-nuclease"/>
    <property type="match status" value="1"/>
</dbReference>
<proteinExistence type="predicted"/>
<feature type="domain" description="NYN" evidence="1">
    <location>
        <begin position="3"/>
        <end position="164"/>
    </location>
</feature>
<dbReference type="EMBL" id="MSIE01000125">
    <property type="protein sequence ID" value="OLF06253.1"/>
    <property type="molecule type" value="Genomic_DNA"/>
</dbReference>
<dbReference type="PANTHER" id="PTHR35458:SF8">
    <property type="entry name" value="SLR0650 PROTEIN"/>
    <property type="match status" value="1"/>
</dbReference>
<keyword evidence="3" id="KW-1185">Reference proteome</keyword>
<sequence length="274" mass="30627">MDRAAIMIDAGYVYAAGGHLCCGTRSRSDIVVDASAVVGSVSNRVRSALGVSVLRTYWYDAARDGIRTEEQQVIAGLYDVKLRLGRLNAQNQQKGVDALIYRDMITLAQRRAVTDIVLVSGDEDLREGVRTVQDYGVRVVLVGIEAVRGFNQSRELTYEADRVWTLTKSDLEPLFSRRVRPVIETPGLPFEAAELEAVDDRVVRAAVDFATQWREKAQENELLELRDECPRIPRPLDVELLSAVETATGISLRTQDALKRKVRASWWGVIGPRR</sequence>
<dbReference type="Proteomes" id="UP000185596">
    <property type="component" value="Unassembled WGS sequence"/>
</dbReference>
<dbReference type="InterPro" id="IPR047140">
    <property type="entry name" value="LabA"/>
</dbReference>
<dbReference type="AlphaFoldDB" id="A0A1Q8BVX1"/>
<gene>
    <name evidence="2" type="ORF">BU204_36540</name>
</gene>
<protein>
    <recommendedName>
        <fullName evidence="1">NYN domain-containing protein</fullName>
    </recommendedName>
</protein>
<evidence type="ECO:0000313" key="3">
    <source>
        <dbReference type="Proteomes" id="UP000185596"/>
    </source>
</evidence>
<dbReference type="Pfam" id="PF01936">
    <property type="entry name" value="NYN"/>
    <property type="match status" value="1"/>
</dbReference>
<organism evidence="2 3">
    <name type="scientific">Actinophytocola xanthii</name>
    <dbReference type="NCBI Taxonomy" id="1912961"/>
    <lineage>
        <taxon>Bacteria</taxon>
        <taxon>Bacillati</taxon>
        <taxon>Actinomycetota</taxon>
        <taxon>Actinomycetes</taxon>
        <taxon>Pseudonocardiales</taxon>
        <taxon>Pseudonocardiaceae</taxon>
    </lineage>
</organism>
<evidence type="ECO:0000313" key="2">
    <source>
        <dbReference type="EMBL" id="OLF06253.1"/>
    </source>
</evidence>
<dbReference type="InterPro" id="IPR021139">
    <property type="entry name" value="NYN"/>
</dbReference>
<name>A0A1Q8BVX1_9PSEU</name>
<reference evidence="2 3" key="1">
    <citation type="submission" date="2016-12" db="EMBL/GenBank/DDBJ databases">
        <title>The draft genome sequence of Actinophytocola sp. 11-183.</title>
        <authorList>
            <person name="Wang W."/>
            <person name="Yuan L."/>
        </authorList>
    </citation>
    <scope>NUCLEOTIDE SEQUENCE [LARGE SCALE GENOMIC DNA]</scope>
    <source>
        <strain evidence="2 3">11-183</strain>
    </source>
</reference>
<comment type="caution">
    <text evidence="2">The sequence shown here is derived from an EMBL/GenBank/DDBJ whole genome shotgun (WGS) entry which is preliminary data.</text>
</comment>
<accession>A0A1Q8BVX1</accession>